<dbReference type="Gene3D" id="3.80.10.10">
    <property type="entry name" value="Ribonuclease Inhibitor"/>
    <property type="match status" value="1"/>
</dbReference>
<dbReference type="Proteomes" id="UP000228934">
    <property type="component" value="Unassembled WGS sequence"/>
</dbReference>
<evidence type="ECO:0000256" key="2">
    <source>
        <dbReference type="ARBA" id="ARBA00022490"/>
    </source>
</evidence>
<evidence type="ECO:0000256" key="4">
    <source>
        <dbReference type="ARBA" id="ARBA00022741"/>
    </source>
</evidence>
<accession>A0A2G9QJ82</accession>
<evidence type="ECO:0000256" key="7">
    <source>
        <dbReference type="ARBA" id="ARBA00023198"/>
    </source>
</evidence>
<name>A0A2G9QJ82_AQUCT</name>
<evidence type="ECO:0000256" key="3">
    <source>
        <dbReference type="ARBA" id="ARBA00022737"/>
    </source>
</evidence>
<proteinExistence type="predicted"/>
<dbReference type="InterPro" id="IPR007111">
    <property type="entry name" value="NACHT_NTPase"/>
</dbReference>
<feature type="non-terminal residue" evidence="10">
    <location>
        <position position="719"/>
    </location>
</feature>
<keyword evidence="8" id="KW-1271">Inflammasome</keyword>
<dbReference type="SUPFAM" id="SSF52047">
    <property type="entry name" value="RNI-like"/>
    <property type="match status" value="1"/>
</dbReference>
<protein>
    <recommendedName>
        <fullName evidence="9">NACHT domain-containing protein</fullName>
    </recommendedName>
</protein>
<comment type="subcellular location">
    <subcellularLocation>
        <location evidence="1">Inflammasome</location>
    </subcellularLocation>
</comment>
<evidence type="ECO:0000256" key="8">
    <source>
        <dbReference type="ARBA" id="ARBA00023233"/>
    </source>
</evidence>
<keyword evidence="7" id="KW-0395">Inflammatory response</keyword>
<reference evidence="11" key="1">
    <citation type="journal article" date="2017" name="Nat. Commun.">
        <title>The North American bullfrog draft genome provides insight into hormonal regulation of long noncoding RNA.</title>
        <authorList>
            <person name="Hammond S.A."/>
            <person name="Warren R.L."/>
            <person name="Vandervalk B.P."/>
            <person name="Kucuk E."/>
            <person name="Khan H."/>
            <person name="Gibb E.A."/>
            <person name="Pandoh P."/>
            <person name="Kirk H."/>
            <person name="Zhao Y."/>
            <person name="Jones M."/>
            <person name="Mungall A.J."/>
            <person name="Coope R."/>
            <person name="Pleasance S."/>
            <person name="Moore R.A."/>
            <person name="Holt R.A."/>
            <person name="Round J.M."/>
            <person name="Ohora S."/>
            <person name="Walle B.V."/>
            <person name="Veldhoen N."/>
            <person name="Helbing C.C."/>
            <person name="Birol I."/>
        </authorList>
    </citation>
    <scope>NUCLEOTIDE SEQUENCE [LARGE SCALE GENOMIC DNA]</scope>
</reference>
<keyword evidence="5" id="KW-0067">ATP-binding</keyword>
<evidence type="ECO:0000256" key="6">
    <source>
        <dbReference type="ARBA" id="ARBA00022843"/>
    </source>
</evidence>
<evidence type="ECO:0000256" key="1">
    <source>
        <dbReference type="ARBA" id="ARBA00004110"/>
    </source>
</evidence>
<dbReference type="AlphaFoldDB" id="A0A2G9QJ82"/>
<dbReference type="InterPro" id="IPR050637">
    <property type="entry name" value="NLRP_innate_immun_reg"/>
</dbReference>
<dbReference type="InterPro" id="IPR027417">
    <property type="entry name" value="P-loop_NTPase"/>
</dbReference>
<evidence type="ECO:0000313" key="10">
    <source>
        <dbReference type="EMBL" id="PIO15669.1"/>
    </source>
</evidence>
<keyword evidence="11" id="KW-1185">Reference proteome</keyword>
<dbReference type="InterPro" id="IPR041267">
    <property type="entry name" value="NLRP_HD2"/>
</dbReference>
<dbReference type="GO" id="GO:0005829">
    <property type="term" value="C:cytosol"/>
    <property type="evidence" value="ECO:0007669"/>
    <property type="project" value="UniProtKB-SubCell"/>
</dbReference>
<dbReference type="Pfam" id="PF17776">
    <property type="entry name" value="NLRC4_HD2"/>
    <property type="match status" value="1"/>
</dbReference>
<dbReference type="Gene3D" id="3.40.50.300">
    <property type="entry name" value="P-loop containing nucleotide triphosphate hydrolases"/>
    <property type="match status" value="1"/>
</dbReference>
<gene>
    <name evidence="10" type="ORF">AB205_0007490</name>
</gene>
<dbReference type="GO" id="GO:0005524">
    <property type="term" value="F:ATP binding"/>
    <property type="evidence" value="ECO:0007669"/>
    <property type="project" value="UniProtKB-KW"/>
</dbReference>
<dbReference type="SUPFAM" id="SSF52540">
    <property type="entry name" value="P-loop containing nucleoside triphosphate hydrolases"/>
    <property type="match status" value="1"/>
</dbReference>
<dbReference type="PROSITE" id="PS50837">
    <property type="entry name" value="NACHT"/>
    <property type="match status" value="1"/>
</dbReference>
<evidence type="ECO:0000256" key="5">
    <source>
        <dbReference type="ARBA" id="ARBA00022840"/>
    </source>
</evidence>
<evidence type="ECO:0000313" key="11">
    <source>
        <dbReference type="Proteomes" id="UP000228934"/>
    </source>
</evidence>
<dbReference type="OrthoDB" id="120976at2759"/>
<keyword evidence="2" id="KW-0963">Cytoplasm</keyword>
<keyword evidence="6" id="KW-0832">Ubl conjugation</keyword>
<dbReference type="EMBL" id="KV978736">
    <property type="protein sequence ID" value="PIO15669.1"/>
    <property type="molecule type" value="Genomic_DNA"/>
</dbReference>
<dbReference type="PANTHER" id="PTHR45690:SF19">
    <property type="entry name" value="NACHT, LRR AND PYD DOMAINS-CONTAINING PROTEIN 3"/>
    <property type="match status" value="1"/>
</dbReference>
<dbReference type="InterPro" id="IPR032675">
    <property type="entry name" value="LRR_dom_sf"/>
</dbReference>
<dbReference type="PANTHER" id="PTHR45690">
    <property type="entry name" value="NACHT, LRR AND PYD DOMAINS-CONTAINING PROTEIN 12"/>
    <property type="match status" value="1"/>
</dbReference>
<keyword evidence="4" id="KW-0547">Nucleotide-binding</keyword>
<feature type="domain" description="NACHT" evidence="9">
    <location>
        <begin position="234"/>
        <end position="366"/>
    </location>
</feature>
<keyword evidence="3" id="KW-0677">Repeat</keyword>
<organism evidence="10 11">
    <name type="scientific">Aquarana catesbeiana</name>
    <name type="common">American bullfrog</name>
    <name type="synonym">Rana catesbeiana</name>
    <dbReference type="NCBI Taxonomy" id="8400"/>
    <lineage>
        <taxon>Eukaryota</taxon>
        <taxon>Metazoa</taxon>
        <taxon>Chordata</taxon>
        <taxon>Craniata</taxon>
        <taxon>Vertebrata</taxon>
        <taxon>Euteleostomi</taxon>
        <taxon>Amphibia</taxon>
        <taxon>Batrachia</taxon>
        <taxon>Anura</taxon>
        <taxon>Neobatrachia</taxon>
        <taxon>Ranoidea</taxon>
        <taxon>Ranidae</taxon>
        <taxon>Aquarana</taxon>
    </lineage>
</organism>
<dbReference type="Pfam" id="PF05729">
    <property type="entry name" value="NACHT"/>
    <property type="match status" value="1"/>
</dbReference>
<evidence type="ECO:0000259" key="9">
    <source>
        <dbReference type="PROSITE" id="PS50837"/>
    </source>
</evidence>
<sequence length="719" mass="83389">MGQMPSRYGGDEQEKFHQLLSQHDFNELKLIYKYFKNDLIYIVVSTTEIKQLLDFMASRNILNKELYLQMRRDLGPFMFSEKLVQDILDAGKEAIMGFLEGIYDLQFFNSSAHLYALRDELDKFGESLMQQILLDRNGHPLTSELKEMQEHHKQHLLEKAMSRTLDSAGQNKDFDVSDRYMDLITSQILPFHKPSDHRLIETATKHKDYLLTAAGSVSPDRLFRWCRRLKCAPHAVMVTGVPGIGKTTLLKKLVCDWANRKFYQRFSFIFFLRFRDLNKLEKISLESMILQEYPYLENHLGNILQNPERLLLIFDGLDESVHEIDFRFSQLPHDIKQVKNVGAVVVGLAKQFLLKGCSLLMTSQPDRLAGKDISIFKRVLEVIGFLPKESRLYIERFFMNKEISEKVLGFLRENGVLYTFCYNPSYCWIICTVLSKFFKGQPNNDGQLMPSLPKTLTQLFTGFIVDVLAKHSLDKIKARSLLTSIGWMAEHGVMNHVTKFGKQTLSQFNVDMASKLLPEFMKEYTHFPEASFSFLHPISQEFLAAMVHYIDYSPEKLYSSLKRAKSFKDNYSELFLSFLCGLSDISTRTTLEPYLGDLSSDAAQDVLTWLQQEVTELQTLKKRRLLSICFKFFELQNKEFFLECLGSLRHFNIGLNNLTPLDCSVVSFMLQSYEEIEELCLGGCNLQREDVERFAPALHNIQSLGYNINMSFYVFRTHK</sequence>